<dbReference type="PANTHER" id="PTHR47235">
    <property type="entry name" value="BLR6548 PROTEIN"/>
    <property type="match status" value="1"/>
</dbReference>
<evidence type="ECO:0000313" key="4">
    <source>
        <dbReference type="EMBL" id="TQL43117.1"/>
    </source>
</evidence>
<organism evidence="4 5">
    <name type="scientific">Leucobacter komagatae</name>
    <dbReference type="NCBI Taxonomy" id="55969"/>
    <lineage>
        <taxon>Bacteria</taxon>
        <taxon>Bacillati</taxon>
        <taxon>Actinomycetota</taxon>
        <taxon>Actinomycetes</taxon>
        <taxon>Micrococcales</taxon>
        <taxon>Microbacteriaceae</taxon>
        <taxon>Leucobacter</taxon>
    </lineage>
</organism>
<dbReference type="STRING" id="55969.SD72_00420"/>
<accession>A0A542Y4W6</accession>
<evidence type="ECO:0000313" key="5">
    <source>
        <dbReference type="Proteomes" id="UP000319094"/>
    </source>
</evidence>
<reference evidence="4 5" key="1">
    <citation type="submission" date="2019-06" db="EMBL/GenBank/DDBJ databases">
        <title>Sequencing the genomes of 1000 actinobacteria strains.</title>
        <authorList>
            <person name="Klenk H.-P."/>
        </authorList>
    </citation>
    <scope>NUCLEOTIDE SEQUENCE [LARGE SCALE GENOMIC DNA]</scope>
    <source>
        <strain evidence="4 5">DSM 8803</strain>
    </source>
</reference>
<dbReference type="CDD" id="cd06343">
    <property type="entry name" value="PBP1_ABC_ligand_binding-like"/>
    <property type="match status" value="1"/>
</dbReference>
<dbReference type="EMBL" id="VFON01000001">
    <property type="protein sequence ID" value="TQL43117.1"/>
    <property type="molecule type" value="Genomic_DNA"/>
</dbReference>
<feature type="domain" description="Leucine-binding protein" evidence="3">
    <location>
        <begin position="57"/>
        <end position="389"/>
    </location>
</feature>
<comment type="similarity">
    <text evidence="1">Belongs to the leucine-binding protein family.</text>
</comment>
<protein>
    <submittedName>
        <fullName evidence="4">Amino acid/amide ABC transporter substrate-binding protein (HAAT family)</fullName>
    </submittedName>
</protein>
<gene>
    <name evidence="4" type="ORF">FB468_1132</name>
</gene>
<sequence>MFAHRRARRAHRRAHRSTRRTVAIAAVATALVLTSCSTPSTGGNAPASSTPGVTDDTVTIGTHTPLTGPAAPGYASVSAGALAYFAYVNDNGGMHGRKINYIVKDDGYNPANTQMVVRELVQDDQVFAIFNGLGTPTHSSVIDFLNDNGVPDLFVSSGSTTWNQPKSYPNLFPFNANYVVEGSALGQYATDELTGQTACFLGQDDDLGGDMRRGAELVLGEGGLAQVEEYPTSNADLTAQVGALKSAGCEVVILAAIPGFVALSLTTAARLDWSPTWITSSVGSDQLVLLDLLGEGGAGLLEGLVSTGYLQSADEDNGWSELFRQINTDYNSDAPFTGAVFNGMSSAYLFTEALYAAGQEPTRESIVEAITSGKLVGNGMFPLSFKKDDYSSFRGVGIAVIRDGLQKFEGTAYRLDGDKVTAVEPEPVPLVGKGIPGL</sequence>
<dbReference type="AlphaFoldDB" id="A0A542Y4W6"/>
<evidence type="ECO:0000256" key="2">
    <source>
        <dbReference type="ARBA" id="ARBA00022729"/>
    </source>
</evidence>
<dbReference type="RefSeq" id="WP_141886476.1">
    <property type="nucleotide sequence ID" value="NZ_BAAAUY010000012.1"/>
</dbReference>
<dbReference type="InterPro" id="IPR028082">
    <property type="entry name" value="Peripla_BP_I"/>
</dbReference>
<dbReference type="SUPFAM" id="SSF53822">
    <property type="entry name" value="Periplasmic binding protein-like I"/>
    <property type="match status" value="1"/>
</dbReference>
<dbReference type="Pfam" id="PF13458">
    <property type="entry name" value="Peripla_BP_6"/>
    <property type="match status" value="1"/>
</dbReference>
<dbReference type="OrthoDB" id="26870at2"/>
<comment type="caution">
    <text evidence="4">The sequence shown here is derived from an EMBL/GenBank/DDBJ whole genome shotgun (WGS) entry which is preliminary data.</text>
</comment>
<dbReference type="InterPro" id="IPR028081">
    <property type="entry name" value="Leu-bd"/>
</dbReference>
<evidence type="ECO:0000256" key="1">
    <source>
        <dbReference type="ARBA" id="ARBA00010062"/>
    </source>
</evidence>
<name>A0A542Y4W6_9MICO</name>
<evidence type="ECO:0000259" key="3">
    <source>
        <dbReference type="Pfam" id="PF13458"/>
    </source>
</evidence>
<keyword evidence="5" id="KW-1185">Reference proteome</keyword>
<keyword evidence="2" id="KW-0732">Signal</keyword>
<proteinExistence type="inferred from homology"/>
<dbReference type="PANTHER" id="PTHR47235:SF1">
    <property type="entry name" value="BLR6548 PROTEIN"/>
    <property type="match status" value="1"/>
</dbReference>
<dbReference type="Gene3D" id="3.40.50.2300">
    <property type="match status" value="2"/>
</dbReference>
<dbReference type="Proteomes" id="UP000319094">
    <property type="component" value="Unassembled WGS sequence"/>
</dbReference>